<evidence type="ECO:0000256" key="16">
    <source>
        <dbReference type="PIRSR" id="PIRSR600542-1"/>
    </source>
</evidence>
<organism evidence="21">
    <name type="scientific">Hydra vulgaris</name>
    <name type="common">Hydra</name>
    <name type="synonym">Hydra attenuata</name>
    <dbReference type="NCBI Taxonomy" id="6087"/>
    <lineage>
        <taxon>Eukaryota</taxon>
        <taxon>Metazoa</taxon>
        <taxon>Cnidaria</taxon>
        <taxon>Hydrozoa</taxon>
        <taxon>Hydroidolina</taxon>
        <taxon>Anthoathecata</taxon>
        <taxon>Aplanulata</taxon>
        <taxon>Hydridae</taxon>
        <taxon>Hydra</taxon>
    </lineage>
</organism>
<dbReference type="InterPro" id="IPR042231">
    <property type="entry name" value="Cho/carn_acyl_trans_2"/>
</dbReference>
<comment type="similarity">
    <text evidence="4 17">Belongs to the carnitine/choline acetyltransferase family.</text>
</comment>
<comment type="catalytic activity">
    <reaction evidence="15">
        <text>(R)-carnitine + hexadecanoyl-CoA = O-hexadecanoyl-(R)-carnitine + CoA</text>
        <dbReference type="Rhea" id="RHEA:12661"/>
        <dbReference type="ChEBI" id="CHEBI:16347"/>
        <dbReference type="ChEBI" id="CHEBI:17490"/>
        <dbReference type="ChEBI" id="CHEBI:57287"/>
        <dbReference type="ChEBI" id="CHEBI:57379"/>
        <dbReference type="EC" id="2.3.1.21"/>
    </reaction>
    <physiologicalReaction direction="left-to-right" evidence="15">
        <dbReference type="Rhea" id="RHEA:12662"/>
    </physiologicalReaction>
</comment>
<evidence type="ECO:0000256" key="17">
    <source>
        <dbReference type="RuleBase" id="RU003801"/>
    </source>
</evidence>
<evidence type="ECO:0000259" key="19">
    <source>
        <dbReference type="Pfam" id="PF00755"/>
    </source>
</evidence>
<reference evidence="21" key="1">
    <citation type="journal article" date="2013" name="Genome Biol. Evol.">
        <title>Punctuated emergences of genetic and phenotypic innovations in eumetazoan, bilaterian, euteleostome, and hominidae ancestors.</title>
        <authorList>
            <person name="Wenger Y."/>
            <person name="Galliot B."/>
        </authorList>
    </citation>
    <scope>NUCLEOTIDE SEQUENCE</scope>
    <source>
        <tissue evidence="21">Whole animals</tissue>
    </source>
</reference>
<feature type="transmembrane region" description="Helical" evidence="18">
    <location>
        <begin position="107"/>
        <end position="131"/>
    </location>
</feature>
<dbReference type="Gene3D" id="3.30.559.10">
    <property type="entry name" value="Chloramphenicol acetyltransferase-like domain"/>
    <property type="match status" value="1"/>
</dbReference>
<dbReference type="PROSITE" id="PS00440">
    <property type="entry name" value="ACYLTRANSF_C_2"/>
    <property type="match status" value="1"/>
</dbReference>
<name>T2MFT8_HYDVU</name>
<dbReference type="EC" id="2.3.1.21" evidence="5"/>
<evidence type="ECO:0000256" key="8">
    <source>
        <dbReference type="ARBA" id="ARBA00022692"/>
    </source>
</evidence>
<dbReference type="SUPFAM" id="SSF52777">
    <property type="entry name" value="CoA-dependent acyltransferases"/>
    <property type="match status" value="2"/>
</dbReference>
<keyword evidence="8 18" id="KW-0812">Transmembrane</keyword>
<dbReference type="PANTHER" id="PTHR22589:SF31">
    <property type="entry name" value="CARNITINE O-PALMITOYLTRANSFERASE"/>
    <property type="match status" value="1"/>
</dbReference>
<dbReference type="Gene3D" id="3.30.559.70">
    <property type="entry name" value="Choline/Carnitine o-acyltransferase, domain 2"/>
    <property type="match status" value="1"/>
</dbReference>
<evidence type="ECO:0000256" key="11">
    <source>
        <dbReference type="ARBA" id="ARBA00023098"/>
    </source>
</evidence>
<evidence type="ECO:0000256" key="13">
    <source>
        <dbReference type="ARBA" id="ARBA00023136"/>
    </source>
</evidence>
<dbReference type="GO" id="GO:0004095">
    <property type="term" value="F:carnitine O-palmitoyltransferase activity"/>
    <property type="evidence" value="ECO:0007669"/>
    <property type="project" value="UniProtKB-EC"/>
</dbReference>
<evidence type="ECO:0000256" key="12">
    <source>
        <dbReference type="ARBA" id="ARBA00023128"/>
    </source>
</evidence>
<evidence type="ECO:0000256" key="6">
    <source>
        <dbReference type="ARBA" id="ARBA00022448"/>
    </source>
</evidence>
<dbReference type="Pfam" id="PF00755">
    <property type="entry name" value="Carn_acyltransf"/>
    <property type="match status" value="1"/>
</dbReference>
<evidence type="ECO:0000256" key="9">
    <source>
        <dbReference type="ARBA" id="ARBA00022832"/>
    </source>
</evidence>
<dbReference type="UniPathway" id="UPA00659"/>
<feature type="domain" description="Choline/carnitine acyltransferase" evidence="19">
    <location>
        <begin position="179"/>
        <end position="761"/>
    </location>
</feature>
<evidence type="ECO:0000256" key="5">
    <source>
        <dbReference type="ARBA" id="ARBA00013243"/>
    </source>
</evidence>
<dbReference type="EMBL" id="HAAD01004590">
    <property type="protein sequence ID" value="CDG70822.1"/>
    <property type="molecule type" value="mRNA"/>
</dbReference>
<comment type="pathway">
    <text evidence="3">Lipid metabolism; fatty acid beta-oxidation.</text>
</comment>
<feature type="transmembrane region" description="Helical" evidence="18">
    <location>
        <begin position="152"/>
        <end position="172"/>
    </location>
</feature>
<dbReference type="GO" id="GO:0006635">
    <property type="term" value="P:fatty acid beta-oxidation"/>
    <property type="evidence" value="ECO:0007669"/>
    <property type="project" value="UniProtKB-UniPathway"/>
</dbReference>
<comment type="subcellular location">
    <subcellularLocation>
        <location evidence="1">Membrane</location>
        <topology evidence="1">Multi-pass membrane protein</topology>
    </subcellularLocation>
    <subcellularLocation>
        <location evidence="2">Mitochondrion membrane</location>
    </subcellularLocation>
</comment>
<feature type="active site" description="Proton acceptor" evidence="16">
    <location>
        <position position="479"/>
    </location>
</feature>
<dbReference type="GO" id="GO:0031966">
    <property type="term" value="C:mitochondrial membrane"/>
    <property type="evidence" value="ECO:0007669"/>
    <property type="project" value="UniProtKB-SubCell"/>
</dbReference>
<keyword evidence="11" id="KW-0443">Lipid metabolism</keyword>
<proteinExistence type="evidence at transcript level"/>
<keyword evidence="9" id="KW-0276">Fatty acid metabolism</keyword>
<evidence type="ECO:0000313" key="21">
    <source>
        <dbReference type="EMBL" id="CDG70822.1"/>
    </source>
</evidence>
<evidence type="ECO:0000256" key="1">
    <source>
        <dbReference type="ARBA" id="ARBA00004141"/>
    </source>
</evidence>
<keyword evidence="7 17" id="KW-0808">Transferase</keyword>
<feature type="domain" description="Carnitine O-palmitoyltransferase N-terminal" evidence="20">
    <location>
        <begin position="6"/>
        <end position="49"/>
    </location>
</feature>
<dbReference type="GO" id="GO:0009437">
    <property type="term" value="P:carnitine metabolic process"/>
    <property type="evidence" value="ECO:0007669"/>
    <property type="project" value="TreeGrafter"/>
</dbReference>
<evidence type="ECO:0000256" key="3">
    <source>
        <dbReference type="ARBA" id="ARBA00005005"/>
    </source>
</evidence>
<dbReference type="InterPro" id="IPR039551">
    <property type="entry name" value="Cho/carn_acyl_trans"/>
</dbReference>
<keyword evidence="13 18" id="KW-0472">Membrane</keyword>
<keyword evidence="6" id="KW-0813">Transport</keyword>
<dbReference type="InterPro" id="IPR032476">
    <property type="entry name" value="CPT_N"/>
</dbReference>
<dbReference type="InterPro" id="IPR023213">
    <property type="entry name" value="CAT-like_dom_sf"/>
</dbReference>
<accession>T2MFT8</accession>
<dbReference type="FunFam" id="3.30.559.70:FF:000001">
    <property type="entry name" value="Carnitine O-palmitoyltransferase 1, liver isoform"/>
    <property type="match status" value="1"/>
</dbReference>
<sequence>QYILNMAEARLAVGFQFAVTDEGVVVNLDKEILKLMANSAYKSMKRRCNDAKNTFLKGVYPASPATWIFFLGALLSARYTEHGTTMDILQRMEKEFPAKHRFDHSTILAICIFTIVTLIWLFSAYVCQFILRRLLSNWSLMKNARGKLTIMNKLWLVSVKVLSGFNPGLYSFQNSLPKLPVPSLEDTLQRHLKSVEPFMSEADYNNVVQLTEGFKNGVGPKLQRYLKLKALWSPNYVSDWWEKFIYLRSRSPLMINSNYYGVGSLYAPKSSIQTARAANIIHALFKYRKTIDNHTMAPLRLMLLYPLCSSQYTRQFNTTRIPGKEQDELVTVPESNYVIVYHKGRFFKLAVIFSGNLLKPVDIQAKLNKIVENIDDKPGPGEEYLPVLTATDRPVWAEMRSKFFSSGVNRSSLDLIEKAAFFVVLEEDSEYWSFETSSQDDINNFSRRMLHGKGYNRWFDKSFNFIVCKNGQIGFNAEHSWADAPIMAHVWEWVFIEDVEKLGYDKDGNCHGTPKFNWPLSTKLQWEIPEECISVINSSLVKVQKEIDDVELFTLIHTQFGKGEIKKCKVSPDAFCQVAFQLAYYKSMKKVCLTYESAMARLFRDGRTETVRSCSMASTNFVKAAVDPTVSREVKRDLLIKACNYHTQTTIDAMTGKGVDRHLFALYVVSQYLQLDVPFLKTVLSEKWLLSTSQTAVNQTMRLDIENKPEHACAGGGFGPVAENGYGISYIICGENLISFHVSCKKSCPDTNSEMFAKLISESMLEMLHYILDDKTKH</sequence>
<gene>
    <name evidence="21" type="primary">CPT1A</name>
</gene>
<keyword evidence="14 17" id="KW-0012">Acyltransferase</keyword>
<dbReference type="Gene3D" id="6.10.250.1760">
    <property type="match status" value="1"/>
</dbReference>
<feature type="non-terminal residue" evidence="21">
    <location>
        <position position="1"/>
    </location>
</feature>
<dbReference type="AlphaFoldDB" id="T2MFT8"/>
<evidence type="ECO:0000259" key="20">
    <source>
        <dbReference type="Pfam" id="PF16484"/>
    </source>
</evidence>
<keyword evidence="12" id="KW-0496">Mitochondrion</keyword>
<dbReference type="GO" id="GO:0015909">
    <property type="term" value="P:long-chain fatty acid transport"/>
    <property type="evidence" value="ECO:0007669"/>
    <property type="project" value="UniProtKB-ARBA"/>
</dbReference>
<dbReference type="FunFam" id="3.30.559.10:FF:000002">
    <property type="entry name" value="carnitine O-palmitoyltransferase 1, liver isoform"/>
    <property type="match status" value="1"/>
</dbReference>
<protein>
    <recommendedName>
        <fullName evidence="5">carnitine O-palmitoyltransferase</fullName>
        <ecNumber evidence="5">2.3.1.21</ecNumber>
    </recommendedName>
</protein>
<feature type="transmembrane region" description="Helical" evidence="18">
    <location>
        <begin position="54"/>
        <end position="77"/>
    </location>
</feature>
<evidence type="ECO:0000256" key="7">
    <source>
        <dbReference type="ARBA" id="ARBA00022679"/>
    </source>
</evidence>
<evidence type="ECO:0000256" key="14">
    <source>
        <dbReference type="ARBA" id="ARBA00023315"/>
    </source>
</evidence>
<dbReference type="Pfam" id="PF16484">
    <property type="entry name" value="CPT_N"/>
    <property type="match status" value="1"/>
</dbReference>
<evidence type="ECO:0000256" key="18">
    <source>
        <dbReference type="SAM" id="Phobius"/>
    </source>
</evidence>
<keyword evidence="10 18" id="KW-1133">Transmembrane helix</keyword>
<evidence type="ECO:0000256" key="4">
    <source>
        <dbReference type="ARBA" id="ARBA00005232"/>
    </source>
</evidence>
<evidence type="ECO:0000256" key="10">
    <source>
        <dbReference type="ARBA" id="ARBA00022989"/>
    </source>
</evidence>
<evidence type="ECO:0000256" key="2">
    <source>
        <dbReference type="ARBA" id="ARBA00004325"/>
    </source>
</evidence>
<dbReference type="InterPro" id="IPR000542">
    <property type="entry name" value="Carn_acyl_trans"/>
</dbReference>
<evidence type="ECO:0000256" key="15">
    <source>
        <dbReference type="ARBA" id="ARBA00048480"/>
    </source>
</evidence>
<dbReference type="OrthoDB" id="240216at2759"/>
<dbReference type="PANTHER" id="PTHR22589">
    <property type="entry name" value="CARNITINE O-ACYLTRANSFERASE"/>
    <property type="match status" value="1"/>
</dbReference>